<evidence type="ECO:0000313" key="2">
    <source>
        <dbReference type="Proteomes" id="UP001382904"/>
    </source>
</evidence>
<reference evidence="1 2" key="1">
    <citation type="submission" date="2024-03" db="EMBL/GenBank/DDBJ databases">
        <title>Novel Streptomyces species of biotechnological and ecological value are a feature of Machair soil.</title>
        <authorList>
            <person name="Prole J.R."/>
            <person name="Goodfellow M."/>
            <person name="Allenby N."/>
            <person name="Ward A.C."/>
        </authorList>
    </citation>
    <scope>NUCLEOTIDE SEQUENCE [LARGE SCALE GENOMIC DNA]</scope>
    <source>
        <strain evidence="1 2">MS1.HAVA.3</strain>
    </source>
</reference>
<accession>A0ABU8TZH1</accession>
<dbReference type="EMBL" id="JBBKAM010000002">
    <property type="protein sequence ID" value="MEJ8641023.1"/>
    <property type="molecule type" value="Genomic_DNA"/>
</dbReference>
<name>A0ABU8TZH1_9ACTN</name>
<gene>
    <name evidence="1" type="ORF">WKI68_05220</name>
</gene>
<dbReference type="Proteomes" id="UP001382904">
    <property type="component" value="Unassembled WGS sequence"/>
</dbReference>
<comment type="caution">
    <text evidence="1">The sequence shown here is derived from an EMBL/GenBank/DDBJ whole genome shotgun (WGS) entry which is preliminary data.</text>
</comment>
<sequence length="64" mass="6321">MARGADRALVAAARHSGGRTAAVLGCTVTAAAAALAEPAILGHTLDQLLRQDPSGPAWTLVCAG</sequence>
<proteinExistence type="predicted"/>
<keyword evidence="2" id="KW-1185">Reference proteome</keyword>
<organism evidence="1 2">
    <name type="scientific">Streptomyces caledonius</name>
    <dbReference type="NCBI Taxonomy" id="3134107"/>
    <lineage>
        <taxon>Bacteria</taxon>
        <taxon>Bacillati</taxon>
        <taxon>Actinomycetota</taxon>
        <taxon>Actinomycetes</taxon>
        <taxon>Kitasatosporales</taxon>
        <taxon>Streptomycetaceae</taxon>
        <taxon>Streptomyces</taxon>
    </lineage>
</organism>
<evidence type="ECO:0000313" key="1">
    <source>
        <dbReference type="EMBL" id="MEJ8641023.1"/>
    </source>
</evidence>
<protein>
    <recommendedName>
        <fullName evidence="3">ABC transporter ATP-binding protein</fullName>
    </recommendedName>
</protein>
<evidence type="ECO:0008006" key="3">
    <source>
        <dbReference type="Google" id="ProtNLM"/>
    </source>
</evidence>